<name>A0A1S1H930_9SPHN</name>
<dbReference type="Gene3D" id="1.20.1250.20">
    <property type="entry name" value="MFS general substrate transporter like domains"/>
    <property type="match status" value="1"/>
</dbReference>
<dbReference type="OrthoDB" id="9812221at2"/>
<comment type="subcellular location">
    <subcellularLocation>
        <location evidence="1">Membrane</location>
        <topology evidence="1">Multi-pass membrane protein</topology>
    </subcellularLocation>
</comment>
<dbReference type="AlphaFoldDB" id="A0A1S1H930"/>
<dbReference type="EMBL" id="MIPT01000001">
    <property type="protein sequence ID" value="OHT18575.1"/>
    <property type="molecule type" value="Genomic_DNA"/>
</dbReference>
<reference evidence="8 9" key="1">
    <citation type="submission" date="2016-09" db="EMBL/GenBank/DDBJ databases">
        <title>Metabolic pathway, cell adaptation mechanisms and a novel monoxygenase revealed through proteogenomic-transcription analysis of a Sphingomonas haloaromaticamans strain degrading the fungicide ortho-phenylphenol.</title>
        <authorList>
            <person name="Perruchon C."/>
            <person name="Papadopoulou E.S."/>
            <person name="Rousidou C."/>
            <person name="Vasileiadis S."/>
            <person name="Tanou G."/>
            <person name="Amoutzias G."/>
            <person name="Molassiotis A."/>
            <person name="Karpouzas D.G."/>
        </authorList>
    </citation>
    <scope>NUCLEOTIDE SEQUENCE [LARGE SCALE GENOMIC DNA]</scope>
    <source>
        <strain evidence="8 9">P3</strain>
    </source>
</reference>
<dbReference type="SUPFAM" id="SSF103473">
    <property type="entry name" value="MFS general substrate transporter"/>
    <property type="match status" value="1"/>
</dbReference>
<feature type="transmembrane region" description="Helical" evidence="6">
    <location>
        <begin position="310"/>
        <end position="332"/>
    </location>
</feature>
<evidence type="ECO:0000256" key="6">
    <source>
        <dbReference type="SAM" id="Phobius"/>
    </source>
</evidence>
<proteinExistence type="predicted"/>
<keyword evidence="9" id="KW-1185">Reference proteome</keyword>
<protein>
    <submittedName>
        <fullName evidence="8">Multidrug export protein EmrB</fullName>
    </submittedName>
</protein>
<keyword evidence="3 6" id="KW-0812">Transmembrane</keyword>
<feature type="transmembrane region" description="Helical" evidence="6">
    <location>
        <begin position="84"/>
        <end position="107"/>
    </location>
</feature>
<dbReference type="InterPro" id="IPR036259">
    <property type="entry name" value="MFS_trans_sf"/>
</dbReference>
<evidence type="ECO:0000313" key="9">
    <source>
        <dbReference type="Proteomes" id="UP000179467"/>
    </source>
</evidence>
<dbReference type="PROSITE" id="PS50850">
    <property type="entry name" value="MFS"/>
    <property type="match status" value="1"/>
</dbReference>
<organism evidence="8 9">
    <name type="scientific">Edaphosphingomonas haloaromaticamans</name>
    <dbReference type="NCBI Taxonomy" id="653954"/>
    <lineage>
        <taxon>Bacteria</taxon>
        <taxon>Pseudomonadati</taxon>
        <taxon>Pseudomonadota</taxon>
        <taxon>Alphaproteobacteria</taxon>
        <taxon>Sphingomonadales</taxon>
        <taxon>Rhizorhabdaceae</taxon>
        <taxon>Edaphosphingomonas</taxon>
    </lineage>
</organism>
<gene>
    <name evidence="8" type="primary">emrB_1</name>
    <name evidence="8" type="ORF">BHE75_00549</name>
</gene>
<evidence type="ECO:0000256" key="3">
    <source>
        <dbReference type="ARBA" id="ARBA00022692"/>
    </source>
</evidence>
<evidence type="ECO:0000256" key="5">
    <source>
        <dbReference type="ARBA" id="ARBA00023136"/>
    </source>
</evidence>
<feature type="domain" description="Major facilitator superfamily (MFS) profile" evidence="7">
    <location>
        <begin position="18"/>
        <end position="516"/>
    </location>
</feature>
<keyword evidence="4 6" id="KW-1133">Transmembrane helix</keyword>
<accession>A0A1S1H930</accession>
<feature type="transmembrane region" description="Helical" evidence="6">
    <location>
        <begin position="493"/>
        <end position="515"/>
    </location>
</feature>
<feature type="transmembrane region" description="Helical" evidence="6">
    <location>
        <begin position="204"/>
        <end position="224"/>
    </location>
</feature>
<feature type="transmembrane region" description="Helical" evidence="6">
    <location>
        <begin position="399"/>
        <end position="422"/>
    </location>
</feature>
<dbReference type="InterPro" id="IPR020846">
    <property type="entry name" value="MFS_dom"/>
</dbReference>
<sequence>MSAVAQAAARRPSGGGWLVAGIVVACLTEAIAGTLLAIGRSDIMGHIHSTPDEFAWLDVCYIAMKLTGFAVAPWLLTRIEPGRALLGATASMGLAAMLAALSVQLGVLVALRLVHGLAGAILLVAGQAILFWRYPPERQPVLQAVFAMGAVVAPATLAPMLQGWLIDSHDWTWVFFLILPLALAASGFMLMADPVRPPSLDRRALDGPGLAALALALFGAAWLLSQGSRWNWLDEARVAKVLGLAAIAFLFVVDRQRRARAPLLDLALFRNDDFAFAFFVSFVAGAALFGSAFLIPTFALSVLGMTPTDAGALLLPSGLVFAATLFVVALLVRFGGVPPIAPVPLGILSMMIAMWMLSGSTLESGAGDMMTALLLRGFGLGCLFLSITLIAFSRLAPSHLAFGIGLFNIGRQLGGLVGVAWLQTLIDHQAVASRTILGTALTPGAHGLTGRMADYSAYLAGRGLDPGPAAAAAHGLLARSLGGQAVVMAFNTAFIAVALMFVVAVPVVVAVKIALARRTARRSAAGSPS</sequence>
<comment type="caution">
    <text evidence="8">The sequence shown here is derived from an EMBL/GenBank/DDBJ whole genome shotgun (WGS) entry which is preliminary data.</text>
</comment>
<evidence type="ECO:0000259" key="7">
    <source>
        <dbReference type="PROSITE" id="PS50850"/>
    </source>
</evidence>
<evidence type="ECO:0000256" key="4">
    <source>
        <dbReference type="ARBA" id="ARBA00022989"/>
    </source>
</evidence>
<dbReference type="GO" id="GO:0016020">
    <property type="term" value="C:membrane"/>
    <property type="evidence" value="ECO:0007669"/>
    <property type="project" value="UniProtKB-SubCell"/>
</dbReference>
<feature type="transmembrane region" description="Helical" evidence="6">
    <location>
        <begin position="16"/>
        <end position="39"/>
    </location>
</feature>
<feature type="transmembrane region" description="Helical" evidence="6">
    <location>
        <begin position="144"/>
        <end position="165"/>
    </location>
</feature>
<dbReference type="RefSeq" id="WP_070932217.1">
    <property type="nucleotide sequence ID" value="NZ_MIPT01000001.1"/>
</dbReference>
<feature type="transmembrane region" description="Helical" evidence="6">
    <location>
        <begin position="339"/>
        <end position="357"/>
    </location>
</feature>
<feature type="transmembrane region" description="Helical" evidence="6">
    <location>
        <begin position="369"/>
        <end position="392"/>
    </location>
</feature>
<feature type="transmembrane region" description="Helical" evidence="6">
    <location>
        <begin position="54"/>
        <end position="77"/>
    </location>
</feature>
<evidence type="ECO:0000256" key="2">
    <source>
        <dbReference type="ARBA" id="ARBA00022448"/>
    </source>
</evidence>
<feature type="transmembrane region" description="Helical" evidence="6">
    <location>
        <begin position="236"/>
        <end position="253"/>
    </location>
</feature>
<dbReference type="Proteomes" id="UP000179467">
    <property type="component" value="Unassembled WGS sequence"/>
</dbReference>
<dbReference type="PANTHER" id="PTHR42718">
    <property type="entry name" value="MAJOR FACILITATOR SUPERFAMILY MULTIDRUG TRANSPORTER MFSC"/>
    <property type="match status" value="1"/>
</dbReference>
<keyword evidence="5 6" id="KW-0472">Membrane</keyword>
<keyword evidence="2" id="KW-0813">Transport</keyword>
<dbReference type="InterPro" id="IPR011701">
    <property type="entry name" value="MFS"/>
</dbReference>
<evidence type="ECO:0000313" key="8">
    <source>
        <dbReference type="EMBL" id="OHT18575.1"/>
    </source>
</evidence>
<evidence type="ECO:0000256" key="1">
    <source>
        <dbReference type="ARBA" id="ARBA00004141"/>
    </source>
</evidence>
<dbReference type="GO" id="GO:0022857">
    <property type="term" value="F:transmembrane transporter activity"/>
    <property type="evidence" value="ECO:0007669"/>
    <property type="project" value="InterPro"/>
</dbReference>
<dbReference type="PANTHER" id="PTHR42718:SF9">
    <property type="entry name" value="MAJOR FACILITATOR SUPERFAMILY MULTIDRUG TRANSPORTER MFSC"/>
    <property type="match status" value="1"/>
</dbReference>
<dbReference type="Pfam" id="PF07690">
    <property type="entry name" value="MFS_1"/>
    <property type="match status" value="1"/>
</dbReference>
<feature type="transmembrane region" description="Helical" evidence="6">
    <location>
        <begin position="274"/>
        <end position="298"/>
    </location>
</feature>
<feature type="transmembrane region" description="Helical" evidence="6">
    <location>
        <begin position="113"/>
        <end position="132"/>
    </location>
</feature>
<feature type="transmembrane region" description="Helical" evidence="6">
    <location>
        <begin position="171"/>
        <end position="192"/>
    </location>
</feature>